<evidence type="ECO:0000259" key="4">
    <source>
        <dbReference type="Pfam" id="PF01420"/>
    </source>
</evidence>
<organism evidence="5 6">
    <name type="scientific">Hungatella hathewayi</name>
    <dbReference type="NCBI Taxonomy" id="154046"/>
    <lineage>
        <taxon>Bacteria</taxon>
        <taxon>Bacillati</taxon>
        <taxon>Bacillota</taxon>
        <taxon>Clostridia</taxon>
        <taxon>Lachnospirales</taxon>
        <taxon>Lachnospiraceae</taxon>
        <taxon>Hungatella</taxon>
    </lineage>
</organism>
<evidence type="ECO:0000256" key="3">
    <source>
        <dbReference type="ARBA" id="ARBA00023125"/>
    </source>
</evidence>
<evidence type="ECO:0000256" key="1">
    <source>
        <dbReference type="ARBA" id="ARBA00010923"/>
    </source>
</evidence>
<dbReference type="InterPro" id="IPR000055">
    <property type="entry name" value="Restrct_endonuc_typeI_TRD"/>
</dbReference>
<proteinExistence type="inferred from homology"/>
<keyword evidence="5" id="KW-0378">Hydrolase</keyword>
<feature type="domain" description="Type I restriction modification DNA specificity" evidence="4">
    <location>
        <begin position="4"/>
        <end position="191"/>
    </location>
</feature>
<dbReference type="CDD" id="cd17288">
    <property type="entry name" value="RMtype1_S_LlaAI06ORF1089P_TRD1-CR1_like"/>
    <property type="match status" value="1"/>
</dbReference>
<dbReference type="EMBL" id="WNME01000002">
    <property type="protein sequence ID" value="MUB62151.1"/>
    <property type="molecule type" value="Genomic_DNA"/>
</dbReference>
<comment type="similarity">
    <text evidence="1">Belongs to the type-I restriction system S methylase family.</text>
</comment>
<dbReference type="Proteomes" id="UP000434223">
    <property type="component" value="Unassembled WGS sequence"/>
</dbReference>
<accession>A0AAW9WAF5</accession>
<dbReference type="GO" id="GO:0009307">
    <property type="term" value="P:DNA restriction-modification system"/>
    <property type="evidence" value="ECO:0007669"/>
    <property type="project" value="UniProtKB-KW"/>
</dbReference>
<keyword evidence="5" id="KW-0540">Nuclease</keyword>
<protein>
    <submittedName>
        <fullName evidence="5">Restriction endonuclease subunit S</fullName>
    </submittedName>
</protein>
<evidence type="ECO:0000313" key="5">
    <source>
        <dbReference type="EMBL" id="MUB62151.1"/>
    </source>
</evidence>
<dbReference type="AlphaFoldDB" id="A0AAW9WAF5"/>
<sequence>MRSEWKTVTVQELINEGMLERPLDGNHGAIHPKSSDYVSSGVPFVMAADLINGRIDYSNCKYITSEQAAGLRKGIARPGDVLLTHKATIGRTALVDDSFNTIILTPQVTYYRVRNGLYNKFLKYYFDTEYFQRLFFSWAGSGSTRAYLGITEQCKLPICFPSFPEQEAIANTLSSLDDKIELNNRINKNLEAQAQAIFKSWFVDFEPFQDGAFIDSDLGEIPKGWRAGVLSEVIEIKYGKDHKKLADGMIPVYGSGGIMRYADRALYESESVLVPRKGTLNNVIYINTPFWTVDTMFYTKMKVSGAAKMVYFFLKSKDLASMNAGTAVPSMTTDILNNIPMVIAPDTIIRQYDDLQKPLFEQMETLKKQNKTLSILRDTLLPKLMSGEIQIPQEV</sequence>
<dbReference type="InterPro" id="IPR052021">
    <property type="entry name" value="Type-I_RS_S_subunit"/>
</dbReference>
<dbReference type="PANTHER" id="PTHR30408:SF13">
    <property type="entry name" value="TYPE I RESTRICTION ENZYME HINDI SPECIFICITY SUBUNIT"/>
    <property type="match status" value="1"/>
</dbReference>
<keyword evidence="3" id="KW-0238">DNA-binding</keyword>
<keyword evidence="2" id="KW-0680">Restriction system</keyword>
<dbReference type="Gene3D" id="3.90.220.20">
    <property type="entry name" value="DNA methylase specificity domains"/>
    <property type="match status" value="2"/>
</dbReference>
<dbReference type="GO" id="GO:0004519">
    <property type="term" value="F:endonuclease activity"/>
    <property type="evidence" value="ECO:0007669"/>
    <property type="project" value="UniProtKB-KW"/>
</dbReference>
<reference evidence="5 6" key="1">
    <citation type="submission" date="2019-09" db="EMBL/GenBank/DDBJ databases">
        <title>Draft genome sequencing of Hungatella hathewayi 123Y-2.</title>
        <authorList>
            <person name="Lv Q."/>
            <person name="Li S."/>
        </authorList>
    </citation>
    <scope>NUCLEOTIDE SEQUENCE [LARGE SCALE GENOMIC DNA]</scope>
    <source>
        <strain evidence="5 6">123Y-2</strain>
    </source>
</reference>
<dbReference type="Pfam" id="PF01420">
    <property type="entry name" value="Methylase_S"/>
    <property type="match status" value="2"/>
</dbReference>
<dbReference type="GO" id="GO:0003677">
    <property type="term" value="F:DNA binding"/>
    <property type="evidence" value="ECO:0007669"/>
    <property type="project" value="UniProtKB-KW"/>
</dbReference>
<keyword evidence="5" id="KW-0255">Endonuclease</keyword>
<evidence type="ECO:0000313" key="6">
    <source>
        <dbReference type="Proteomes" id="UP000434223"/>
    </source>
</evidence>
<comment type="caution">
    <text evidence="5">The sequence shown here is derived from an EMBL/GenBank/DDBJ whole genome shotgun (WGS) entry which is preliminary data.</text>
</comment>
<gene>
    <name evidence="5" type="ORF">GNE07_03565</name>
</gene>
<dbReference type="PANTHER" id="PTHR30408">
    <property type="entry name" value="TYPE-1 RESTRICTION ENZYME ECOKI SPECIFICITY PROTEIN"/>
    <property type="match status" value="1"/>
</dbReference>
<dbReference type="SUPFAM" id="SSF116734">
    <property type="entry name" value="DNA methylase specificity domain"/>
    <property type="match status" value="2"/>
</dbReference>
<evidence type="ECO:0000256" key="2">
    <source>
        <dbReference type="ARBA" id="ARBA00022747"/>
    </source>
</evidence>
<name>A0AAW9WAF5_9FIRM</name>
<dbReference type="InterPro" id="IPR044946">
    <property type="entry name" value="Restrct_endonuc_typeI_TRD_sf"/>
</dbReference>
<dbReference type="RefSeq" id="WP_155560703.1">
    <property type="nucleotide sequence ID" value="NZ_WNME01000002.1"/>
</dbReference>
<feature type="domain" description="Type I restriction modification DNA specificity" evidence="4">
    <location>
        <begin position="222"/>
        <end position="361"/>
    </location>
</feature>